<dbReference type="RefSeq" id="WP_129333286.1">
    <property type="nucleotide sequence ID" value="NZ_SDVB01000253.1"/>
</dbReference>
<evidence type="ECO:0000259" key="1">
    <source>
        <dbReference type="Pfam" id="PF13408"/>
    </source>
</evidence>
<name>A0A4V1RPM6_9HYPH</name>
<organism evidence="2 3">
    <name type="scientific">Ciceribacter ferrooxidans</name>
    <dbReference type="NCBI Taxonomy" id="2509717"/>
    <lineage>
        <taxon>Bacteria</taxon>
        <taxon>Pseudomonadati</taxon>
        <taxon>Pseudomonadota</taxon>
        <taxon>Alphaproteobacteria</taxon>
        <taxon>Hyphomicrobiales</taxon>
        <taxon>Rhizobiaceae</taxon>
        <taxon>Ciceribacter</taxon>
    </lineage>
</organism>
<evidence type="ECO:0000313" key="3">
    <source>
        <dbReference type="Proteomes" id="UP000291088"/>
    </source>
</evidence>
<gene>
    <name evidence="2" type="ORF">EUU22_17530</name>
</gene>
<evidence type="ECO:0000313" key="2">
    <source>
        <dbReference type="EMBL" id="RYC09887.1"/>
    </source>
</evidence>
<dbReference type="InterPro" id="IPR025827">
    <property type="entry name" value="Zn_ribbon_recom_dom"/>
</dbReference>
<proteinExistence type="predicted"/>
<dbReference type="Pfam" id="PF13408">
    <property type="entry name" value="Zn_ribbon_recom"/>
    <property type="match status" value="1"/>
</dbReference>
<comment type="caution">
    <text evidence="2">The sequence shown here is derived from an EMBL/GenBank/DDBJ whole genome shotgun (WGS) entry which is preliminary data.</text>
</comment>
<protein>
    <recommendedName>
        <fullName evidence="1">Recombinase zinc beta ribbon domain-containing protein</fullName>
    </recommendedName>
</protein>
<sequence>MSGSHLFQGLAQCAHCAGPMHIINKGKPPKGGIYLACSANIRNAGCDNNRRWRVDMLEPLLLAAIDMLDQAAFSSQNYGLTQLRAEAEALRTQIADFEQRQRTLIELVEFGDDIATARSLELAKHIKRSRKELKAVEDQIAKNAAEPDLAARVAAAATISRQLNETPDIEERRELRTRLREIIRGIVERIECHQRFGATAVFIPRDEFHINNRRSEYNFTFMTREGIPRILLDQNVPDDIIDEWVGPWPF</sequence>
<feature type="domain" description="Recombinase zinc beta ribbon" evidence="1">
    <location>
        <begin position="6"/>
        <end position="65"/>
    </location>
</feature>
<dbReference type="OrthoDB" id="9791494at2"/>
<dbReference type="Proteomes" id="UP000291088">
    <property type="component" value="Unassembled WGS sequence"/>
</dbReference>
<accession>A0A4V1RPM6</accession>
<keyword evidence="3" id="KW-1185">Reference proteome</keyword>
<dbReference type="AlphaFoldDB" id="A0A4V1RPM6"/>
<dbReference type="EMBL" id="SDVB01000253">
    <property type="protein sequence ID" value="RYC09887.1"/>
    <property type="molecule type" value="Genomic_DNA"/>
</dbReference>
<reference evidence="2 3" key="1">
    <citation type="submission" date="2019-01" db="EMBL/GenBank/DDBJ databases">
        <authorList>
            <person name="Deng T."/>
        </authorList>
    </citation>
    <scope>NUCLEOTIDE SEQUENCE [LARGE SCALE GENOMIC DNA]</scope>
    <source>
        <strain evidence="2 3">F8825</strain>
    </source>
</reference>